<evidence type="ECO:0000313" key="1">
    <source>
        <dbReference type="EMBL" id="KAJ8129830.1"/>
    </source>
</evidence>
<comment type="caution">
    <text evidence="1">The sequence shown here is derived from an EMBL/GenBank/DDBJ whole genome shotgun (WGS) entry which is preliminary data.</text>
</comment>
<name>A0ACC2JQR8_9PEZI</name>
<keyword evidence="2" id="KW-1185">Reference proteome</keyword>
<protein>
    <submittedName>
        <fullName evidence="1">Uncharacterized protein</fullName>
    </submittedName>
</protein>
<evidence type="ECO:0000313" key="2">
    <source>
        <dbReference type="Proteomes" id="UP001153332"/>
    </source>
</evidence>
<dbReference type="Proteomes" id="UP001153332">
    <property type="component" value="Unassembled WGS sequence"/>
</dbReference>
<gene>
    <name evidence="1" type="ORF">O1611_g3797</name>
</gene>
<proteinExistence type="predicted"/>
<organism evidence="1 2">
    <name type="scientific">Lasiodiplodia mahajangana</name>
    <dbReference type="NCBI Taxonomy" id="1108764"/>
    <lineage>
        <taxon>Eukaryota</taxon>
        <taxon>Fungi</taxon>
        <taxon>Dikarya</taxon>
        <taxon>Ascomycota</taxon>
        <taxon>Pezizomycotina</taxon>
        <taxon>Dothideomycetes</taxon>
        <taxon>Dothideomycetes incertae sedis</taxon>
        <taxon>Botryosphaeriales</taxon>
        <taxon>Botryosphaeriaceae</taxon>
        <taxon>Lasiodiplodia</taxon>
    </lineage>
</organism>
<accession>A0ACC2JQR8</accession>
<sequence>MQVSILFLTTALLSLSGASVIPAMRGPASTRTALFSSYARQGPADMNAVLEPQNFANVQSDRRKAFGESY</sequence>
<dbReference type="EMBL" id="JAPUUL010000648">
    <property type="protein sequence ID" value="KAJ8129830.1"/>
    <property type="molecule type" value="Genomic_DNA"/>
</dbReference>
<reference evidence="1" key="1">
    <citation type="submission" date="2022-12" db="EMBL/GenBank/DDBJ databases">
        <title>Genome Sequence of Lasiodiplodia mahajangana.</title>
        <authorList>
            <person name="Buettner E."/>
        </authorList>
    </citation>
    <scope>NUCLEOTIDE SEQUENCE</scope>
    <source>
        <strain evidence="1">VT137</strain>
    </source>
</reference>